<feature type="transmembrane region" description="Helical" evidence="8">
    <location>
        <begin position="791"/>
        <end position="814"/>
    </location>
</feature>
<evidence type="ECO:0000259" key="9">
    <source>
        <dbReference type="PROSITE" id="PS50850"/>
    </source>
</evidence>
<feature type="transmembrane region" description="Helical" evidence="8">
    <location>
        <begin position="348"/>
        <end position="374"/>
    </location>
</feature>
<dbReference type="EMBL" id="OV170222">
    <property type="protein sequence ID" value="CAH0721250.1"/>
    <property type="molecule type" value="Genomic_DNA"/>
</dbReference>
<dbReference type="InterPro" id="IPR005828">
    <property type="entry name" value="MFS_sugar_transport-like"/>
</dbReference>
<feature type="transmembrane region" description="Helical" evidence="8">
    <location>
        <begin position="820"/>
        <end position="841"/>
    </location>
</feature>
<sequence>MFIKISGLQRQVLASLCCYIGQLVVGFTLAWTGPIIPKLQDPTETPLSVQLSDTQLSLVASVIYVGGIPGPYITGWLSNVKGRKPCMIIAGVVLTTSYLILAISNNLAMIYCGRLLTGFGMGCVGVMNLVYIGEIASTNIRGILLTIIGIFHTAGSIVVYASGLFLSYVGVTSVGFVLSFIFTIFALFLPESPMFYILKGEDGSVRKVLEDLGRSNDIDEMIVSKKEYISSTAKKDWKELFTDANNRKALTILIVGNIFMQCSGIIAIVVFSGTIFSMAGSTLNSNVAMIIICSCELTGSMLVPFMIEKCGRKILMKISCILCSLSMLIMGLYFFFDFKQYYVVNNIRWLPTVILIVFFFVYDLGLGVIPGTLIGEMFKTNVRSKGSAVTITSSWIFGFLVTTAFGSLIDIVGAHVLFWFFSLYLGQAVLGYSLSWSGPIIPKLQNLEESPLPYLLTETQISLVGSLVYLGSIPGPFLIGWLANYKGRKPCLILGGIGAITAYVILSTTRSLALLYFGKILNSFAGGMISVNNVVYIGEMASTNIRGILLSALGMFTTFGSIILFSVGPFFSYQTSTYVGLGMSVLFTVTVLIVPESPMFFVLKDKEEELIKVLGKLGRIEDKEKLYETKQQYKSTTGKMDWIELLTLRTNRNALFIAIIANIFQQISGVMAVVFFSASIFEMSESSISSSTSMLIISCLQFFGGFLSPMLIERSGRKILMLLSTAICSLSMLTMGTYLYLYYLNPTITKSVKWLPLVALSLFFIGYDIGLGIIPNCLIGEMFTINVRSKASAVVLTFSWMSGFLLTTAFGFVVKNLGSYVPFLFFAFTCGAAFLFTIFYIPETRCKSLLEIQKLLAE</sequence>
<accession>A0A8J9V762</accession>
<dbReference type="Gene3D" id="1.20.1250.20">
    <property type="entry name" value="MFS general substrate transporter like domains"/>
    <property type="match status" value="2"/>
</dbReference>
<evidence type="ECO:0000256" key="2">
    <source>
        <dbReference type="ARBA" id="ARBA00022448"/>
    </source>
</evidence>
<feature type="transmembrane region" description="Helical" evidence="8">
    <location>
        <begin position="287"/>
        <end position="307"/>
    </location>
</feature>
<dbReference type="OrthoDB" id="6339427at2759"/>
<evidence type="ECO:0000313" key="10">
    <source>
        <dbReference type="EMBL" id="CAH0721250.1"/>
    </source>
</evidence>
<feature type="transmembrane region" description="Helical" evidence="8">
    <location>
        <begin position="514"/>
        <end position="536"/>
    </location>
</feature>
<feature type="transmembrane region" description="Helical" evidence="8">
    <location>
        <begin position="143"/>
        <end position="162"/>
    </location>
</feature>
<dbReference type="InterPro" id="IPR036259">
    <property type="entry name" value="MFS_trans_sf"/>
</dbReference>
<proteinExistence type="predicted"/>
<dbReference type="GO" id="GO:0005886">
    <property type="term" value="C:plasma membrane"/>
    <property type="evidence" value="ECO:0007669"/>
    <property type="project" value="UniProtKB-SubCell"/>
</dbReference>
<evidence type="ECO:0000256" key="7">
    <source>
        <dbReference type="ARBA" id="ARBA00023136"/>
    </source>
</evidence>
<feature type="transmembrane region" description="Helical" evidence="8">
    <location>
        <begin position="108"/>
        <end position="131"/>
    </location>
</feature>
<evidence type="ECO:0000256" key="8">
    <source>
        <dbReference type="SAM" id="Phobius"/>
    </source>
</evidence>
<dbReference type="PANTHER" id="PTHR48021:SF47">
    <property type="entry name" value="GH17672P"/>
    <property type="match status" value="1"/>
</dbReference>
<evidence type="ECO:0000256" key="3">
    <source>
        <dbReference type="ARBA" id="ARBA00022475"/>
    </source>
</evidence>
<keyword evidence="6 8" id="KW-1133">Transmembrane helix</keyword>
<dbReference type="InterPro" id="IPR005829">
    <property type="entry name" value="Sugar_transporter_CS"/>
</dbReference>
<feature type="transmembrane region" description="Helical" evidence="8">
    <location>
        <begin position="719"/>
        <end position="742"/>
    </location>
</feature>
<feature type="transmembrane region" description="Helical" evidence="8">
    <location>
        <begin position="314"/>
        <end position="336"/>
    </location>
</feature>
<feature type="transmembrane region" description="Helical" evidence="8">
    <location>
        <begin position="754"/>
        <end position="779"/>
    </location>
</feature>
<dbReference type="SUPFAM" id="SSF103473">
    <property type="entry name" value="MFS general substrate transporter"/>
    <property type="match status" value="2"/>
</dbReference>
<dbReference type="GO" id="GO:0022857">
    <property type="term" value="F:transmembrane transporter activity"/>
    <property type="evidence" value="ECO:0007669"/>
    <property type="project" value="InterPro"/>
</dbReference>
<feature type="transmembrane region" description="Helical" evidence="8">
    <location>
        <begin position="168"/>
        <end position="189"/>
    </location>
</feature>
<evidence type="ECO:0000256" key="4">
    <source>
        <dbReference type="ARBA" id="ARBA00022597"/>
    </source>
</evidence>
<dbReference type="PROSITE" id="PS50850">
    <property type="entry name" value="MFS"/>
    <property type="match status" value="1"/>
</dbReference>
<feature type="transmembrane region" description="Helical" evidence="8">
    <location>
        <begin position="56"/>
        <end position="74"/>
    </location>
</feature>
<keyword evidence="5 8" id="KW-0812">Transmembrane</keyword>
<dbReference type="Pfam" id="PF00083">
    <property type="entry name" value="Sugar_tr"/>
    <property type="match status" value="2"/>
</dbReference>
<dbReference type="InterPro" id="IPR050549">
    <property type="entry name" value="MFS_Trehalose_Transporter"/>
</dbReference>
<evidence type="ECO:0000256" key="1">
    <source>
        <dbReference type="ARBA" id="ARBA00004651"/>
    </source>
</evidence>
<evidence type="ECO:0000256" key="5">
    <source>
        <dbReference type="ARBA" id="ARBA00022692"/>
    </source>
</evidence>
<gene>
    <name evidence="10" type="ORF">BINO364_LOCUS7369</name>
</gene>
<evidence type="ECO:0000313" key="11">
    <source>
        <dbReference type="Proteomes" id="UP000838878"/>
    </source>
</evidence>
<feature type="transmembrane region" description="Helical" evidence="8">
    <location>
        <begin position="86"/>
        <end position="102"/>
    </location>
</feature>
<feature type="non-terminal residue" evidence="10">
    <location>
        <position position="858"/>
    </location>
</feature>
<feature type="transmembrane region" description="Helical" evidence="8">
    <location>
        <begin position="548"/>
        <end position="571"/>
    </location>
</feature>
<keyword evidence="4" id="KW-0762">Sugar transport</keyword>
<dbReference type="PANTHER" id="PTHR48021">
    <property type="match status" value="1"/>
</dbReference>
<feature type="transmembrane region" description="Helical" evidence="8">
    <location>
        <begin position="693"/>
        <end position="712"/>
    </location>
</feature>
<dbReference type="AlphaFoldDB" id="A0A8J9V762"/>
<keyword evidence="3" id="KW-1003">Cell membrane</keyword>
<feature type="transmembrane region" description="Helical" evidence="8">
    <location>
        <begin position="12"/>
        <end position="36"/>
    </location>
</feature>
<dbReference type="PROSITE" id="PS00217">
    <property type="entry name" value="SUGAR_TRANSPORT_2"/>
    <property type="match status" value="1"/>
</dbReference>
<feature type="transmembrane region" description="Helical" evidence="8">
    <location>
        <begin position="577"/>
        <end position="594"/>
    </location>
</feature>
<dbReference type="InterPro" id="IPR020846">
    <property type="entry name" value="MFS_dom"/>
</dbReference>
<comment type="subcellular location">
    <subcellularLocation>
        <location evidence="1">Cell membrane</location>
        <topology evidence="1">Multi-pass membrane protein</topology>
    </subcellularLocation>
</comment>
<feature type="transmembrane region" description="Helical" evidence="8">
    <location>
        <begin position="490"/>
        <end position="508"/>
    </location>
</feature>
<dbReference type="Proteomes" id="UP000838878">
    <property type="component" value="Chromosome 2"/>
</dbReference>
<reference evidence="10" key="1">
    <citation type="submission" date="2021-12" db="EMBL/GenBank/DDBJ databases">
        <authorList>
            <person name="Martin H S."/>
        </authorList>
    </citation>
    <scope>NUCLEOTIDE SEQUENCE</scope>
</reference>
<dbReference type="FunFam" id="1.20.1250.20:FF:000218">
    <property type="entry name" value="facilitated trehalose transporter Tret1"/>
    <property type="match status" value="2"/>
</dbReference>
<protein>
    <recommendedName>
        <fullName evidence="9">Major facilitator superfamily (MFS) profile domain-containing protein</fullName>
    </recommendedName>
</protein>
<feature type="transmembrane region" description="Helical" evidence="8">
    <location>
        <begin position="250"/>
        <end position="275"/>
    </location>
</feature>
<feature type="transmembrane region" description="Helical" evidence="8">
    <location>
        <begin position="461"/>
        <end position="483"/>
    </location>
</feature>
<keyword evidence="7 8" id="KW-0472">Membrane</keyword>
<feature type="domain" description="Major facilitator superfamily (MFS) profile" evidence="9">
    <location>
        <begin position="399"/>
        <end position="845"/>
    </location>
</feature>
<evidence type="ECO:0000256" key="6">
    <source>
        <dbReference type="ARBA" id="ARBA00022989"/>
    </source>
</evidence>
<feature type="transmembrane region" description="Helical" evidence="8">
    <location>
        <begin position="395"/>
        <end position="421"/>
    </location>
</feature>
<name>A0A8J9V762_9NEOP</name>
<keyword evidence="2" id="KW-0813">Transport</keyword>
<organism evidence="10 11">
    <name type="scientific">Brenthis ino</name>
    <name type="common">lesser marbled fritillary</name>
    <dbReference type="NCBI Taxonomy" id="405034"/>
    <lineage>
        <taxon>Eukaryota</taxon>
        <taxon>Metazoa</taxon>
        <taxon>Ecdysozoa</taxon>
        <taxon>Arthropoda</taxon>
        <taxon>Hexapoda</taxon>
        <taxon>Insecta</taxon>
        <taxon>Pterygota</taxon>
        <taxon>Neoptera</taxon>
        <taxon>Endopterygota</taxon>
        <taxon>Lepidoptera</taxon>
        <taxon>Glossata</taxon>
        <taxon>Ditrysia</taxon>
        <taxon>Papilionoidea</taxon>
        <taxon>Nymphalidae</taxon>
        <taxon>Heliconiinae</taxon>
        <taxon>Argynnini</taxon>
        <taxon>Brenthis</taxon>
    </lineage>
</organism>
<feature type="transmembrane region" description="Helical" evidence="8">
    <location>
        <begin position="654"/>
        <end position="681"/>
    </location>
</feature>
<keyword evidence="11" id="KW-1185">Reference proteome</keyword>